<evidence type="ECO:0000256" key="6">
    <source>
        <dbReference type="SAM" id="MobiDB-lite"/>
    </source>
</evidence>
<keyword evidence="3" id="KW-0539">Nucleus</keyword>
<dbReference type="Gene3D" id="3.30.890.10">
    <property type="entry name" value="Methyl-cpg-binding Protein 2, Chain A"/>
    <property type="match status" value="1"/>
</dbReference>
<dbReference type="GO" id="GO:0044545">
    <property type="term" value="C:NSL complex"/>
    <property type="evidence" value="ECO:0007669"/>
    <property type="project" value="TreeGrafter"/>
</dbReference>
<feature type="domain" description="C2H2-type" evidence="7">
    <location>
        <begin position="510"/>
        <end position="535"/>
    </location>
</feature>
<dbReference type="EMBL" id="VCGU01000458">
    <property type="protein sequence ID" value="TRY62702.1"/>
    <property type="molecule type" value="Genomic_DNA"/>
</dbReference>
<dbReference type="PANTHER" id="PTHR15856">
    <property type="entry name" value="PHD FINGER PROTEIN 20-RELATED"/>
    <property type="match status" value="1"/>
</dbReference>
<feature type="region of interest" description="Disordered" evidence="6">
    <location>
        <begin position="14"/>
        <end position="95"/>
    </location>
</feature>
<evidence type="ECO:0000259" key="8">
    <source>
        <dbReference type="PROSITE" id="PS50982"/>
    </source>
</evidence>
<keyword evidence="5" id="KW-0175">Coiled coil</keyword>
<evidence type="ECO:0000256" key="3">
    <source>
        <dbReference type="ARBA" id="ARBA00023242"/>
    </source>
</evidence>
<feature type="compositionally biased region" description="Basic and acidic residues" evidence="6">
    <location>
        <begin position="14"/>
        <end position="24"/>
    </location>
</feature>
<evidence type="ECO:0000313" key="10">
    <source>
        <dbReference type="Proteomes" id="UP000318571"/>
    </source>
</evidence>
<evidence type="ECO:0000259" key="7">
    <source>
        <dbReference type="PROSITE" id="PS50157"/>
    </source>
</evidence>
<dbReference type="InterPro" id="IPR011011">
    <property type="entry name" value="Znf_FYVE_PHD"/>
</dbReference>
<feature type="compositionally biased region" description="Polar residues" evidence="6">
    <location>
        <begin position="1059"/>
        <end position="1069"/>
    </location>
</feature>
<accession>A0A553NB81</accession>
<dbReference type="GO" id="GO:0003677">
    <property type="term" value="F:DNA binding"/>
    <property type="evidence" value="ECO:0007669"/>
    <property type="project" value="InterPro"/>
</dbReference>
<dbReference type="PROSITE" id="PS00028">
    <property type="entry name" value="ZINC_FINGER_C2H2_1"/>
    <property type="match status" value="1"/>
</dbReference>
<feature type="coiled-coil region" evidence="5">
    <location>
        <begin position="1198"/>
        <end position="1259"/>
    </location>
</feature>
<dbReference type="SMART" id="SM00391">
    <property type="entry name" value="MBD"/>
    <property type="match status" value="1"/>
</dbReference>
<dbReference type="Proteomes" id="UP000318571">
    <property type="component" value="Chromosome 10"/>
</dbReference>
<feature type="compositionally biased region" description="Low complexity" evidence="6">
    <location>
        <begin position="445"/>
        <end position="464"/>
    </location>
</feature>
<feature type="compositionally biased region" description="Basic and acidic residues" evidence="6">
    <location>
        <begin position="183"/>
        <end position="193"/>
    </location>
</feature>
<dbReference type="InterPro" id="IPR013083">
    <property type="entry name" value="Znf_RING/FYVE/PHD"/>
</dbReference>
<dbReference type="SUPFAM" id="SSF57903">
    <property type="entry name" value="FYVE/PHD zinc finger"/>
    <property type="match status" value="1"/>
</dbReference>
<evidence type="ECO:0000256" key="1">
    <source>
        <dbReference type="ARBA" id="ARBA00004123"/>
    </source>
</evidence>
<organism evidence="9 10">
    <name type="scientific">Tigriopus californicus</name>
    <name type="common">Marine copepod</name>
    <dbReference type="NCBI Taxonomy" id="6832"/>
    <lineage>
        <taxon>Eukaryota</taxon>
        <taxon>Metazoa</taxon>
        <taxon>Ecdysozoa</taxon>
        <taxon>Arthropoda</taxon>
        <taxon>Crustacea</taxon>
        <taxon>Multicrustacea</taxon>
        <taxon>Hexanauplia</taxon>
        <taxon>Copepoda</taxon>
        <taxon>Harpacticoida</taxon>
        <taxon>Harpacticidae</taxon>
        <taxon>Tigriopus</taxon>
    </lineage>
</organism>
<feature type="compositionally biased region" description="Polar residues" evidence="6">
    <location>
        <begin position="148"/>
        <end position="176"/>
    </location>
</feature>
<name>A0A553NB81_TIGCA</name>
<dbReference type="InterPro" id="IPR013087">
    <property type="entry name" value="Znf_C2H2_type"/>
</dbReference>
<dbReference type="STRING" id="6832.A0A553NB81"/>
<dbReference type="SUPFAM" id="SSF54171">
    <property type="entry name" value="DNA-binding domain"/>
    <property type="match status" value="1"/>
</dbReference>
<feature type="compositionally biased region" description="Low complexity" evidence="6">
    <location>
        <begin position="609"/>
        <end position="629"/>
    </location>
</feature>
<feature type="region of interest" description="Disordered" evidence="6">
    <location>
        <begin position="550"/>
        <end position="644"/>
    </location>
</feature>
<feature type="compositionally biased region" description="Polar residues" evidence="6">
    <location>
        <begin position="300"/>
        <end position="316"/>
    </location>
</feature>
<comment type="subcellular location">
    <subcellularLocation>
        <location evidence="1">Nucleus</location>
    </subcellularLocation>
</comment>
<dbReference type="InterPro" id="IPR001739">
    <property type="entry name" value="Methyl_CpG_DNA-bd"/>
</dbReference>
<dbReference type="PANTHER" id="PTHR15856:SF51">
    <property type="entry name" value="MBD-R2"/>
    <property type="match status" value="1"/>
</dbReference>
<feature type="compositionally biased region" description="Basic and acidic residues" evidence="6">
    <location>
        <begin position="81"/>
        <end position="95"/>
    </location>
</feature>
<dbReference type="GO" id="GO:0005634">
    <property type="term" value="C:nucleus"/>
    <property type="evidence" value="ECO:0007669"/>
    <property type="project" value="UniProtKB-SubCell"/>
</dbReference>
<feature type="compositionally biased region" description="Polar residues" evidence="6">
    <location>
        <begin position="550"/>
        <end position="560"/>
    </location>
</feature>
<reference evidence="9 10" key="1">
    <citation type="journal article" date="2018" name="Nat. Ecol. Evol.">
        <title>Genomic signatures of mitonuclear coevolution across populations of Tigriopus californicus.</title>
        <authorList>
            <person name="Barreto F.S."/>
            <person name="Watson E.T."/>
            <person name="Lima T.G."/>
            <person name="Willett C.S."/>
            <person name="Edmands S."/>
            <person name="Li W."/>
            <person name="Burton R.S."/>
        </authorList>
    </citation>
    <scope>NUCLEOTIDE SEQUENCE [LARGE SCALE GENOMIC DNA]</scope>
    <source>
        <strain evidence="9 10">San Diego</strain>
    </source>
</reference>
<dbReference type="Gene3D" id="3.30.40.10">
    <property type="entry name" value="Zinc/RING finger domain, C3HC4 (zinc finger)"/>
    <property type="match status" value="1"/>
</dbReference>
<feature type="compositionally biased region" description="Low complexity" evidence="6">
    <location>
        <begin position="50"/>
        <end position="66"/>
    </location>
</feature>
<feature type="compositionally biased region" description="Polar residues" evidence="6">
    <location>
        <begin position="1013"/>
        <end position="1024"/>
    </location>
</feature>
<feature type="region of interest" description="Disordered" evidence="6">
    <location>
        <begin position="249"/>
        <end position="317"/>
    </location>
</feature>
<feature type="compositionally biased region" description="Basic and acidic residues" evidence="6">
    <location>
        <begin position="482"/>
        <end position="492"/>
    </location>
</feature>
<evidence type="ECO:0000313" key="9">
    <source>
        <dbReference type="EMBL" id="TRY62702.1"/>
    </source>
</evidence>
<dbReference type="Pfam" id="PF01429">
    <property type="entry name" value="MBD"/>
    <property type="match status" value="1"/>
</dbReference>
<evidence type="ECO:0000256" key="2">
    <source>
        <dbReference type="ARBA" id="ARBA00022737"/>
    </source>
</evidence>
<dbReference type="Pfam" id="PF20826">
    <property type="entry name" value="PHD_5"/>
    <property type="match status" value="1"/>
</dbReference>
<dbReference type="InterPro" id="IPR016177">
    <property type="entry name" value="DNA-bd_dom_sf"/>
</dbReference>
<gene>
    <name evidence="9" type="ORF">TCAL_14358</name>
</gene>
<keyword evidence="10" id="KW-1185">Reference proteome</keyword>
<evidence type="ECO:0000256" key="5">
    <source>
        <dbReference type="SAM" id="Coils"/>
    </source>
</evidence>
<feature type="compositionally biased region" description="Polar residues" evidence="6">
    <location>
        <begin position="118"/>
        <end position="133"/>
    </location>
</feature>
<keyword evidence="2" id="KW-0677">Repeat</keyword>
<feature type="compositionally biased region" description="Low complexity" evidence="6">
    <location>
        <begin position="581"/>
        <end position="592"/>
    </location>
</feature>
<feature type="compositionally biased region" description="Low complexity" evidence="6">
    <location>
        <begin position="249"/>
        <end position="266"/>
    </location>
</feature>
<evidence type="ECO:0000256" key="4">
    <source>
        <dbReference type="PROSITE-ProRule" id="PRU00042"/>
    </source>
</evidence>
<dbReference type="GO" id="GO:0006357">
    <property type="term" value="P:regulation of transcription by RNA polymerase II"/>
    <property type="evidence" value="ECO:0007669"/>
    <property type="project" value="TreeGrafter"/>
</dbReference>
<keyword evidence="4" id="KW-0863">Zinc-finger</keyword>
<feature type="region of interest" description="Disordered" evidence="6">
    <location>
        <begin position="1010"/>
        <end position="1078"/>
    </location>
</feature>
<keyword evidence="4" id="KW-0479">Metal-binding</keyword>
<comment type="caution">
    <text evidence="9">The sequence shown here is derived from an EMBL/GenBank/DDBJ whole genome shotgun (WGS) entry which is preliminary data.</text>
</comment>
<dbReference type="PROSITE" id="PS50982">
    <property type="entry name" value="MBD"/>
    <property type="match status" value="1"/>
</dbReference>
<keyword evidence="4" id="KW-0862">Zinc</keyword>
<feature type="compositionally biased region" description="Polar residues" evidence="6">
    <location>
        <begin position="1031"/>
        <end position="1040"/>
    </location>
</feature>
<dbReference type="PROSITE" id="PS50157">
    <property type="entry name" value="ZINC_FINGER_C2H2_2"/>
    <property type="match status" value="1"/>
</dbReference>
<feature type="region of interest" description="Disordered" evidence="6">
    <location>
        <begin position="109"/>
        <end position="227"/>
    </location>
</feature>
<evidence type="ECO:0008006" key="11">
    <source>
        <dbReference type="Google" id="ProtNLM"/>
    </source>
</evidence>
<protein>
    <recommendedName>
        <fullName evidence="11">MBD domain-containing protein</fullName>
    </recommendedName>
</protein>
<dbReference type="GO" id="GO:0008270">
    <property type="term" value="F:zinc ion binding"/>
    <property type="evidence" value="ECO:0007669"/>
    <property type="project" value="UniProtKB-KW"/>
</dbReference>
<feature type="region of interest" description="Disordered" evidence="6">
    <location>
        <begin position="438"/>
        <end position="505"/>
    </location>
</feature>
<dbReference type="InterPro" id="IPR043449">
    <property type="entry name" value="PHF20-like"/>
</dbReference>
<feature type="domain" description="MBD" evidence="8">
    <location>
        <begin position="345"/>
        <end position="416"/>
    </location>
</feature>
<proteinExistence type="predicted"/>
<sequence>MGRAKECARLFRQKNDLGSKENHVHTASLEAVGAQSPPAANHVSRKKSGSRAGSTGSTGSHASSKTNGQASGLGSGPGEKSGSRRERKQKFDLKKLLNLRGAAGLAKAGLAGATPGGSSATSVEESQGVTQITPPVAQTRRSSRVKSSEPSYSPAKSANTNGNDSPSIPVSVQSPATPIHSRNSKEPLLKEVDPSVMLTGKRERKRKKFWDERDNSPGVTASVPPAKVIKRTEARRSVASVSSTAALVNVTSGSPSSVASSPVVSKSAKRDRRERKASGASVVNSATPRHSPIVPDENSKNNQAKENTNPPENGQSLPYLALDLEQEPEAIAKELVEGVNIPGPGLAIPIDSSSLPIGWHKRVVQREIGVTRGKWDVFIQSPFGKSFRSKIELQKFFDERKMDMKSDIFDFSLDNALKRLRQIWKQYIIVPQAKSQSAEVKARRNSANAASSSSARVSVSESNSTDASNALGGKQGQSGLGKENDARRESEGKGAPIPRLAVQSETGQGLRCSVDKCRKLFRNDRLLHQHIKHYHPRVYQQSLSKLKSKATESVCSNNENLDPPGSESKRLMESRKRKLSLGDSVGSSSGSGFERKLQTSFSLPETDDSSSTHTKSAKRSSSSSFSSKSKSQRKPSLVSTNNANIMTTTEDDEVFFNTRVSRARTDSILSVGSEASALGDDNSAPIRPTFRVSKRRQAQLNKKSAALIKAKRDEEVGFDAKAGTGATIVGNSFDEMVSSCHNTSGKSEVDGGSAVAGPGSGCPSVSYPASEMDASVVSEHLTNEEVVNCPCKRTEEDGLMIQCDICLCWQHGICLGIDDEDQVPDKHVCQICRDPPGGRPSSKFAFDQDWLKEGKLGGIPLPTSDGVVDTPAANLLPQSPTSDETAFKKLSELMADLANLSKVLHSLRVKLYVASQRNNSKVFMWSSAWHETEAPLEETTVPGLLPTPSVANEVSVGLDLGHLETNNSLLEPNNLCSQGVDTTYSQTTSVSASSNGLPTSTIAEDAAAVNPTHGKQQTEPNSNPGPLVNGCTHSSAPLDQSTKEVHATTSPESKPCSEMSMSNGCSNLSDPKMGELDEHGTANNLVATESVEEISKHLENGLDIDPNLIPSVSEVQRLLPSIIQATLEAQQLDGGDGVDDGQVHQEHDHQSGSSVAAVSAFDCLGNVSSPHPHTPLPNPIYFPQQKRIDKDDSRINLLDHIEKMQNDLSEVLDKVEERLVLLEKSQQQSGIEGQDHCNLKNADNQVNQLMHERNKLYSRAKCVTIMLQQDVSSARKLVKAL</sequence>